<keyword evidence="6 7" id="KW-0472">Membrane</keyword>
<dbReference type="InterPro" id="IPR011701">
    <property type="entry name" value="MFS"/>
</dbReference>
<feature type="transmembrane region" description="Helical" evidence="7">
    <location>
        <begin position="365"/>
        <end position="383"/>
    </location>
</feature>
<organism evidence="9 10">
    <name type="scientific">Aspergillus puulaauensis</name>
    <dbReference type="NCBI Taxonomy" id="1220207"/>
    <lineage>
        <taxon>Eukaryota</taxon>
        <taxon>Fungi</taxon>
        <taxon>Dikarya</taxon>
        <taxon>Ascomycota</taxon>
        <taxon>Pezizomycotina</taxon>
        <taxon>Eurotiomycetes</taxon>
        <taxon>Eurotiomycetidae</taxon>
        <taxon>Eurotiales</taxon>
        <taxon>Aspergillaceae</taxon>
        <taxon>Aspergillus</taxon>
    </lineage>
</organism>
<keyword evidence="5 7" id="KW-1133">Transmembrane helix</keyword>
<evidence type="ECO:0000313" key="9">
    <source>
        <dbReference type="EMBL" id="BCS24176.1"/>
    </source>
</evidence>
<dbReference type="PROSITE" id="PS50850">
    <property type="entry name" value="MFS"/>
    <property type="match status" value="1"/>
</dbReference>
<feature type="transmembrane region" description="Helical" evidence="7">
    <location>
        <begin position="389"/>
        <end position="411"/>
    </location>
</feature>
<evidence type="ECO:0000256" key="6">
    <source>
        <dbReference type="ARBA" id="ARBA00023136"/>
    </source>
</evidence>
<dbReference type="SUPFAM" id="SSF103473">
    <property type="entry name" value="MFS general substrate transporter"/>
    <property type="match status" value="1"/>
</dbReference>
<proteinExistence type="inferred from homology"/>
<comment type="subcellular location">
    <subcellularLocation>
        <location evidence="1">Membrane</location>
        <topology evidence="1">Multi-pass membrane protein</topology>
    </subcellularLocation>
</comment>
<feature type="transmembrane region" description="Helical" evidence="7">
    <location>
        <begin position="185"/>
        <end position="204"/>
    </location>
</feature>
<keyword evidence="4 7" id="KW-0812">Transmembrane</keyword>
<name>A0A7R8AMC4_9EURO</name>
<feature type="transmembrane region" description="Helical" evidence="7">
    <location>
        <begin position="338"/>
        <end position="358"/>
    </location>
</feature>
<feature type="domain" description="Major facilitator superfamily (MFS) profile" evidence="8">
    <location>
        <begin position="55"/>
        <end position="490"/>
    </location>
</feature>
<dbReference type="FunFam" id="1.20.1250.20:FF:000013">
    <property type="entry name" value="MFS general substrate transporter"/>
    <property type="match status" value="1"/>
</dbReference>
<dbReference type="GeneID" id="64974181"/>
<dbReference type="Pfam" id="PF07690">
    <property type="entry name" value="MFS_1"/>
    <property type="match status" value="1"/>
</dbReference>
<feature type="transmembrane region" description="Helical" evidence="7">
    <location>
        <begin position="291"/>
        <end position="318"/>
    </location>
</feature>
<evidence type="ECO:0000256" key="5">
    <source>
        <dbReference type="ARBA" id="ARBA00022989"/>
    </source>
</evidence>
<evidence type="ECO:0000259" key="8">
    <source>
        <dbReference type="PROSITE" id="PS50850"/>
    </source>
</evidence>
<keyword evidence="3" id="KW-0813">Transport</keyword>
<feature type="transmembrane region" description="Helical" evidence="7">
    <location>
        <begin position="153"/>
        <end position="173"/>
    </location>
</feature>
<dbReference type="FunFam" id="1.20.1250.20:FF:000034">
    <property type="entry name" value="MFS general substrate transporter"/>
    <property type="match status" value="1"/>
</dbReference>
<evidence type="ECO:0000256" key="7">
    <source>
        <dbReference type="SAM" id="Phobius"/>
    </source>
</evidence>
<dbReference type="OrthoDB" id="2962993at2759"/>
<gene>
    <name evidence="9" type="ORF">APUU_40620A</name>
</gene>
<dbReference type="RefSeq" id="XP_041556370.1">
    <property type="nucleotide sequence ID" value="XM_041703713.1"/>
</dbReference>
<dbReference type="GO" id="GO:0022857">
    <property type="term" value="F:transmembrane transporter activity"/>
    <property type="evidence" value="ECO:0007669"/>
    <property type="project" value="InterPro"/>
</dbReference>
<dbReference type="Gene3D" id="1.20.1250.20">
    <property type="entry name" value="MFS general substrate transporter like domains"/>
    <property type="match status" value="2"/>
</dbReference>
<feature type="transmembrane region" description="Helical" evidence="7">
    <location>
        <begin position="464"/>
        <end position="486"/>
    </location>
</feature>
<dbReference type="KEGG" id="apuu:APUU_40620A"/>
<sequence>MAEPDQASLSDSKPTTETGHLEYLQDGLSQDDAAFLHEFPQTAHKKAFRKVDFRLMPMLMALYLIANLDRANLGNAKIEGLEADLNMKGTDYNFANMMFFIPYILLEVPANAILIRFTKPSEWISLIVTAWGIVMTCSGFVQNWGGLVGCRVLLGVFEAGFFPGAVFLLSQWYPPYMTQLRMAMLYCAAALSGAFSGLLAAAIAEMSGVGGYNGWRWIFILEGIVTIGLGIGAYFILPDSPSYSKRWLTQPEIRYLNLLHQKYRRTRRTGEDNTQRDPEEEQEGKPRKWKILLSVITDWQIYLQAMIFMSSSVPTYALKFTLPQIMVNMGFSSTQAQLLSAPPYVAGAISAVVSSLFADRVTRRLPFIVGPQLSLMTAYAVLFSFSADIATHVALCFTFVHVATISVYPIIPGGNTWTVNNVAGPAKRAMGVAYMIALGNCGGIIGSFIFIGDESPRYQTGWGVSLGFICAGVCAACTLGVVYTVINRRRDRITEDEVREKFSDAQLERLGDRSPLFRYTL</sequence>
<dbReference type="GO" id="GO:0016020">
    <property type="term" value="C:membrane"/>
    <property type="evidence" value="ECO:0007669"/>
    <property type="project" value="UniProtKB-SubCell"/>
</dbReference>
<dbReference type="InterPro" id="IPR036259">
    <property type="entry name" value="MFS_trans_sf"/>
</dbReference>
<accession>A0A7R8AMC4</accession>
<protein>
    <recommendedName>
        <fullName evidence="8">Major facilitator superfamily (MFS) profile domain-containing protein</fullName>
    </recommendedName>
</protein>
<dbReference type="PANTHER" id="PTHR43791:SF54">
    <property type="entry name" value="MAJOR FACILITATOR SUPERFAMILY (MFS) PROFILE DOMAIN-CONTAINING PROTEIN-RELATED"/>
    <property type="match status" value="1"/>
</dbReference>
<dbReference type="EMBL" id="AP024446">
    <property type="protein sequence ID" value="BCS24176.1"/>
    <property type="molecule type" value="Genomic_DNA"/>
</dbReference>
<feature type="transmembrane region" description="Helical" evidence="7">
    <location>
        <begin position="123"/>
        <end position="141"/>
    </location>
</feature>
<feature type="transmembrane region" description="Helical" evidence="7">
    <location>
        <begin position="432"/>
        <end position="452"/>
    </location>
</feature>
<reference evidence="9" key="2">
    <citation type="submission" date="2021-02" db="EMBL/GenBank/DDBJ databases">
        <title>Aspergillus puulaauensis MK2 genome sequence.</title>
        <authorList>
            <person name="Futagami T."/>
            <person name="Mori K."/>
            <person name="Kadooka C."/>
            <person name="Tanaka T."/>
        </authorList>
    </citation>
    <scope>NUCLEOTIDE SEQUENCE</scope>
    <source>
        <strain evidence="9">MK2</strain>
    </source>
</reference>
<dbReference type="Proteomes" id="UP000654913">
    <property type="component" value="Chromosome 4"/>
</dbReference>
<feature type="transmembrane region" description="Helical" evidence="7">
    <location>
        <begin position="93"/>
        <end position="114"/>
    </location>
</feature>
<evidence type="ECO:0000256" key="4">
    <source>
        <dbReference type="ARBA" id="ARBA00022692"/>
    </source>
</evidence>
<evidence type="ECO:0000313" key="10">
    <source>
        <dbReference type="Proteomes" id="UP000654913"/>
    </source>
</evidence>
<keyword evidence="10" id="KW-1185">Reference proteome</keyword>
<dbReference type="AlphaFoldDB" id="A0A7R8AMC4"/>
<reference evidence="9" key="1">
    <citation type="submission" date="2021-01" db="EMBL/GenBank/DDBJ databases">
        <authorList>
            <consortium name="Aspergillus puulaauensis MK2 genome sequencing consortium"/>
            <person name="Kazuki M."/>
            <person name="Futagami T."/>
        </authorList>
    </citation>
    <scope>NUCLEOTIDE SEQUENCE</scope>
    <source>
        <strain evidence="9">MK2</strain>
    </source>
</reference>
<comment type="similarity">
    <text evidence="2">Belongs to the major facilitator superfamily.</text>
</comment>
<evidence type="ECO:0000256" key="1">
    <source>
        <dbReference type="ARBA" id="ARBA00004141"/>
    </source>
</evidence>
<dbReference type="InterPro" id="IPR020846">
    <property type="entry name" value="MFS_dom"/>
</dbReference>
<feature type="transmembrane region" description="Helical" evidence="7">
    <location>
        <begin position="216"/>
        <end position="237"/>
    </location>
</feature>
<evidence type="ECO:0000256" key="2">
    <source>
        <dbReference type="ARBA" id="ARBA00008335"/>
    </source>
</evidence>
<dbReference type="PANTHER" id="PTHR43791">
    <property type="entry name" value="PERMEASE-RELATED"/>
    <property type="match status" value="1"/>
</dbReference>
<evidence type="ECO:0000256" key="3">
    <source>
        <dbReference type="ARBA" id="ARBA00022448"/>
    </source>
</evidence>